<dbReference type="InterPro" id="IPR014016">
    <property type="entry name" value="UvrD-like_ATP-bd"/>
</dbReference>
<evidence type="ECO:0000256" key="5">
    <source>
        <dbReference type="ARBA" id="ARBA00022840"/>
    </source>
</evidence>
<dbReference type="GO" id="GO:0005829">
    <property type="term" value="C:cytosol"/>
    <property type="evidence" value="ECO:0007669"/>
    <property type="project" value="TreeGrafter"/>
</dbReference>
<keyword evidence="2 10" id="KW-0547">Nucleotide-binding</keyword>
<dbReference type="Pfam" id="PF00580">
    <property type="entry name" value="UvrD-helicase"/>
    <property type="match status" value="1"/>
</dbReference>
<dbReference type="Pfam" id="PF01396">
    <property type="entry name" value="Zn_ribbon_Top1"/>
    <property type="match status" value="1"/>
</dbReference>
<dbReference type="OrthoDB" id="5298826at2"/>
<comment type="catalytic activity">
    <reaction evidence="9">
        <text>ATP + H2O = ADP + phosphate + H(+)</text>
        <dbReference type="Rhea" id="RHEA:13065"/>
        <dbReference type="ChEBI" id="CHEBI:15377"/>
        <dbReference type="ChEBI" id="CHEBI:15378"/>
        <dbReference type="ChEBI" id="CHEBI:30616"/>
        <dbReference type="ChEBI" id="CHEBI:43474"/>
        <dbReference type="ChEBI" id="CHEBI:456216"/>
        <dbReference type="EC" id="5.6.2.4"/>
    </reaction>
</comment>
<keyword evidence="1" id="KW-0479">Metal-binding</keyword>
<keyword evidence="6" id="KW-0413">Isomerase</keyword>
<evidence type="ECO:0000256" key="2">
    <source>
        <dbReference type="ARBA" id="ARBA00022741"/>
    </source>
</evidence>
<feature type="domain" description="UvrD-like helicase ATP-binding" evidence="11">
    <location>
        <begin position="205"/>
        <end position="670"/>
    </location>
</feature>
<evidence type="ECO:0000313" key="13">
    <source>
        <dbReference type="Proteomes" id="UP000280405"/>
    </source>
</evidence>
<dbReference type="GO" id="GO:0016887">
    <property type="term" value="F:ATP hydrolysis activity"/>
    <property type="evidence" value="ECO:0007669"/>
    <property type="project" value="RHEA"/>
</dbReference>
<dbReference type="GO" id="GO:0006265">
    <property type="term" value="P:DNA topological change"/>
    <property type="evidence" value="ECO:0007669"/>
    <property type="project" value="InterPro"/>
</dbReference>
<dbReference type="Pfam" id="PF13361">
    <property type="entry name" value="UvrD_C"/>
    <property type="match status" value="1"/>
</dbReference>
<proteinExistence type="predicted"/>
<dbReference type="EC" id="5.6.2.4" evidence="8"/>
<evidence type="ECO:0000256" key="6">
    <source>
        <dbReference type="ARBA" id="ARBA00023235"/>
    </source>
</evidence>
<evidence type="ECO:0000256" key="8">
    <source>
        <dbReference type="ARBA" id="ARBA00034808"/>
    </source>
</evidence>
<gene>
    <name evidence="12" type="ORF">D7V20_15735</name>
</gene>
<dbReference type="InterPro" id="IPR018527">
    <property type="entry name" value="Rubredoxin_Fe_BS"/>
</dbReference>
<dbReference type="PROSITE" id="PS51198">
    <property type="entry name" value="UVRD_HELICASE_ATP_BIND"/>
    <property type="match status" value="1"/>
</dbReference>
<keyword evidence="4 10" id="KW-0347">Helicase</keyword>
<dbReference type="SUPFAM" id="SSF57783">
    <property type="entry name" value="Zinc beta-ribbon"/>
    <property type="match status" value="1"/>
</dbReference>
<comment type="caution">
    <text evidence="12">The sequence shown here is derived from an EMBL/GenBank/DDBJ whole genome shotgun (WGS) entry which is preliminary data.</text>
</comment>
<evidence type="ECO:0000256" key="4">
    <source>
        <dbReference type="ARBA" id="ARBA00022806"/>
    </source>
</evidence>
<dbReference type="InterPro" id="IPR027417">
    <property type="entry name" value="P-loop_NTPase"/>
</dbReference>
<comment type="catalytic activity">
    <reaction evidence="7">
        <text>Couples ATP hydrolysis with the unwinding of duplex DNA by translocating in the 3'-5' direction.</text>
        <dbReference type="EC" id="5.6.2.4"/>
    </reaction>
</comment>
<dbReference type="InterPro" id="IPR014017">
    <property type="entry name" value="DNA_helicase_UvrD-like_C"/>
</dbReference>
<evidence type="ECO:0000256" key="9">
    <source>
        <dbReference type="ARBA" id="ARBA00048988"/>
    </source>
</evidence>
<dbReference type="GO" id="GO:0046872">
    <property type="term" value="F:metal ion binding"/>
    <property type="evidence" value="ECO:0007669"/>
    <property type="project" value="UniProtKB-KW"/>
</dbReference>
<dbReference type="GO" id="GO:0003677">
    <property type="term" value="F:DNA binding"/>
    <property type="evidence" value="ECO:0007669"/>
    <property type="project" value="InterPro"/>
</dbReference>
<dbReference type="Proteomes" id="UP000280405">
    <property type="component" value="Unassembled WGS sequence"/>
</dbReference>
<dbReference type="GO" id="GO:0003916">
    <property type="term" value="F:DNA topoisomerase activity"/>
    <property type="evidence" value="ECO:0007669"/>
    <property type="project" value="InterPro"/>
</dbReference>
<name>A0A3A8F0W3_9GAMM</name>
<evidence type="ECO:0000256" key="3">
    <source>
        <dbReference type="ARBA" id="ARBA00022801"/>
    </source>
</evidence>
<keyword evidence="3 10" id="KW-0378">Hydrolase</keyword>
<dbReference type="GO" id="GO:0005524">
    <property type="term" value="F:ATP binding"/>
    <property type="evidence" value="ECO:0007669"/>
    <property type="project" value="UniProtKB-UniRule"/>
</dbReference>
<protein>
    <recommendedName>
        <fullName evidence="8">DNA 3'-5' helicase</fullName>
        <ecNumber evidence="8">5.6.2.4</ecNumber>
    </recommendedName>
</protein>
<dbReference type="RefSeq" id="WP_120385046.1">
    <property type="nucleotide sequence ID" value="NZ_RAXT01000051.1"/>
</dbReference>
<dbReference type="InterPro" id="IPR000212">
    <property type="entry name" value="DNA_helicase_UvrD/REP"/>
</dbReference>
<dbReference type="PANTHER" id="PTHR11070:SF63">
    <property type="entry name" value="DNA HELICASE IV"/>
    <property type="match status" value="1"/>
</dbReference>
<dbReference type="GO" id="GO:0000725">
    <property type="term" value="P:recombinational repair"/>
    <property type="evidence" value="ECO:0007669"/>
    <property type="project" value="TreeGrafter"/>
</dbReference>
<evidence type="ECO:0000313" key="12">
    <source>
        <dbReference type="EMBL" id="RKG35954.1"/>
    </source>
</evidence>
<feature type="binding site" evidence="10">
    <location>
        <begin position="226"/>
        <end position="233"/>
    </location>
    <ligand>
        <name>ATP</name>
        <dbReference type="ChEBI" id="CHEBI:30616"/>
    </ligand>
</feature>
<dbReference type="EMBL" id="RAXT01000051">
    <property type="protein sequence ID" value="RKG35954.1"/>
    <property type="molecule type" value="Genomic_DNA"/>
</dbReference>
<organism evidence="12 13">
    <name type="scientific">Acinetobacter rongchengensis</name>
    <dbReference type="NCBI Taxonomy" id="2419601"/>
    <lineage>
        <taxon>Bacteria</taxon>
        <taxon>Pseudomonadati</taxon>
        <taxon>Pseudomonadota</taxon>
        <taxon>Gammaproteobacteria</taxon>
        <taxon>Moraxellales</taxon>
        <taxon>Moraxellaceae</taxon>
        <taxon>Acinetobacter</taxon>
    </lineage>
</organism>
<dbReference type="Gene3D" id="3.40.91.30">
    <property type="match status" value="1"/>
</dbReference>
<dbReference type="Gene3D" id="3.40.50.300">
    <property type="entry name" value="P-loop containing nucleotide triphosphate hydrolases"/>
    <property type="match status" value="3"/>
</dbReference>
<dbReference type="AlphaFoldDB" id="A0A3A8F0W3"/>
<sequence length="912" mass="105512">MDIRPSLLSYIFADSTKWRINYTFPELILELDTKIIKLNPEQVLETHIQKGWIWSSLTLETLDQNFQFKGIFNAQAEEFKIKLNDDAEFLRNKRNAEKIKETLKPFLLEYQNFIQQNIYLSYRLCNLFRSDLSQRSKASVEQFNSLIQRDSTLAFEPVLQNQFEQLRQFIEFSIQANYAIDAKNKRFVESELKTFKKFFDQVESTPLTDEQRVSSIIFEDRNLLVAAAGSGKTSTIVGKVGYALLTGLYKPEEILVLAFNKNAGEELSERISFRLKDILSNFDTSVEALNFHKFGVKVIGKATGKSPSVSNDAGKPQALLNRIIQQLIETDSDFQEKYLLFKTAYLRAPLSPFAFKTRNDWEKAQKRSFDRFKDGFETYQGEIVKSHGEKAIANWLYSQGIPYQYEKNYEHETADEAHRQYKPDFYLPEINLYLEHYAVDQHGKPPAHFGQKYLDDMKWKSGIHQQYKTDLISTTFHEFITGSIFRKLEQELKSRGQVFKPRSLTEINAKAQSIYEHDANELYVSFLSHYKSNQADIASLLAKPSLSQRESLFLQLFSKVYQRYDQLLKTSKEHDFDDLLIESAQLINENKYKSPFKLIIVDEFQDTSQARARLILSLLNQAPEAKLFCVGDDWQAIYRFAGSDISIFTQFERVFGYTKQTKLTQTFRSNQGIANVASGFIQKNKSQLQKVVNAIDKTTSKVVEINFLTKAQEINEYLTRTIMEINNASASSGKKKSIYILGRYKHHKPNLDSILPFLRNCTFEFKTIHSSKGLQADYVILLGLNSGGSAFPAEKEDDPLLNLVLPQPEIHDFAEERRLFYVALTRAKEKVYLIGERGSIFLEEITKDQSFKEFIHIPQDEYKQLNSNIPPEWLCPKCGQGRLRKITNGPYGAFLGCSCYPNCKYTKNLKRR</sequence>
<keyword evidence="5 10" id="KW-0067">ATP-binding</keyword>
<dbReference type="PANTHER" id="PTHR11070">
    <property type="entry name" value="UVRD / RECB / PCRA DNA HELICASE FAMILY MEMBER"/>
    <property type="match status" value="1"/>
</dbReference>
<dbReference type="GO" id="GO:0005694">
    <property type="term" value="C:chromosome"/>
    <property type="evidence" value="ECO:0007669"/>
    <property type="project" value="InterPro"/>
</dbReference>
<evidence type="ECO:0000256" key="10">
    <source>
        <dbReference type="PROSITE-ProRule" id="PRU00560"/>
    </source>
</evidence>
<evidence type="ECO:0000259" key="11">
    <source>
        <dbReference type="PROSITE" id="PS51198"/>
    </source>
</evidence>
<dbReference type="GO" id="GO:0043138">
    <property type="term" value="F:3'-5' DNA helicase activity"/>
    <property type="evidence" value="ECO:0007669"/>
    <property type="project" value="UniProtKB-EC"/>
</dbReference>
<dbReference type="InterPro" id="IPR013498">
    <property type="entry name" value="Topo_IA_Znf"/>
</dbReference>
<dbReference type="SUPFAM" id="SSF52540">
    <property type="entry name" value="P-loop containing nucleoside triphosphate hydrolases"/>
    <property type="match status" value="1"/>
</dbReference>
<accession>A0A3A8F0W3</accession>
<evidence type="ECO:0000256" key="1">
    <source>
        <dbReference type="ARBA" id="ARBA00022723"/>
    </source>
</evidence>
<evidence type="ECO:0000256" key="7">
    <source>
        <dbReference type="ARBA" id="ARBA00034617"/>
    </source>
</evidence>
<dbReference type="PROSITE" id="PS00202">
    <property type="entry name" value="RUBREDOXIN"/>
    <property type="match status" value="1"/>
</dbReference>
<keyword evidence="13" id="KW-1185">Reference proteome</keyword>
<reference evidence="12 13" key="1">
    <citation type="submission" date="2018-09" db="EMBL/GenBank/DDBJ databases">
        <title>The draft genome of Acinetobacter spp. strains.</title>
        <authorList>
            <person name="Qin J."/>
            <person name="Feng Y."/>
            <person name="Zong Z."/>
        </authorList>
    </citation>
    <scope>NUCLEOTIDE SEQUENCE [LARGE SCALE GENOMIC DNA]</scope>
    <source>
        <strain evidence="12 13">WCHAc060115</strain>
    </source>
</reference>
<dbReference type="Gene3D" id="3.30.65.10">
    <property type="entry name" value="Bacterial Topoisomerase I, domain 1"/>
    <property type="match status" value="1"/>
</dbReference>